<feature type="domain" description="Radical SAM core" evidence="6">
    <location>
        <begin position="161"/>
        <end position="391"/>
    </location>
</feature>
<dbReference type="InterPro" id="IPR034466">
    <property type="entry name" value="Methyltransferase_Class_B"/>
</dbReference>
<dbReference type="SFLD" id="SFLDG01123">
    <property type="entry name" value="methyltransferase_(Class_B)"/>
    <property type="match status" value="1"/>
</dbReference>
<organism evidence="7 8">
    <name type="scientific">Desulfovibrio ferrophilus</name>
    <dbReference type="NCBI Taxonomy" id="241368"/>
    <lineage>
        <taxon>Bacteria</taxon>
        <taxon>Pseudomonadati</taxon>
        <taxon>Thermodesulfobacteriota</taxon>
        <taxon>Desulfovibrionia</taxon>
        <taxon>Desulfovibrionales</taxon>
        <taxon>Desulfovibrionaceae</taxon>
        <taxon>Desulfovibrio</taxon>
    </lineage>
</organism>
<dbReference type="InterPro" id="IPR006638">
    <property type="entry name" value="Elp3/MiaA/NifB-like_rSAM"/>
</dbReference>
<dbReference type="PROSITE" id="PS51918">
    <property type="entry name" value="RADICAL_SAM"/>
    <property type="match status" value="1"/>
</dbReference>
<reference evidence="7 8" key="1">
    <citation type="journal article" date="2018" name="Sci. Adv.">
        <title>Multi-heme cytochromes provide a pathway for survival in energy-limited environments.</title>
        <authorList>
            <person name="Deng X."/>
            <person name="Dohmae N."/>
            <person name="Nealson K.H."/>
            <person name="Hashimoto K."/>
            <person name="Okamoto A."/>
        </authorList>
    </citation>
    <scope>NUCLEOTIDE SEQUENCE [LARGE SCALE GENOMIC DNA]</scope>
    <source>
        <strain evidence="7 8">IS5</strain>
    </source>
</reference>
<dbReference type="GO" id="GO:0031419">
    <property type="term" value="F:cobalamin binding"/>
    <property type="evidence" value="ECO:0007669"/>
    <property type="project" value="InterPro"/>
</dbReference>
<evidence type="ECO:0000256" key="2">
    <source>
        <dbReference type="ARBA" id="ARBA00022691"/>
    </source>
</evidence>
<dbReference type="SUPFAM" id="SSF102114">
    <property type="entry name" value="Radical SAM enzymes"/>
    <property type="match status" value="1"/>
</dbReference>
<dbReference type="SFLD" id="SFLDF00303">
    <property type="entry name" value="hopanoid_C2-methyltransferase"/>
    <property type="match status" value="1"/>
</dbReference>
<evidence type="ECO:0000256" key="1">
    <source>
        <dbReference type="ARBA" id="ARBA00001966"/>
    </source>
</evidence>
<dbReference type="InterPro" id="IPR058240">
    <property type="entry name" value="rSAM_sf"/>
</dbReference>
<keyword evidence="5" id="KW-0411">Iron-sulfur</keyword>
<name>A0A2Z6AVD5_9BACT</name>
<dbReference type="AlphaFoldDB" id="A0A2Z6AVD5"/>
<dbReference type="GO" id="GO:0046872">
    <property type="term" value="F:metal ion binding"/>
    <property type="evidence" value="ECO:0007669"/>
    <property type="project" value="UniProtKB-KW"/>
</dbReference>
<sequence length="492" mass="55405">MKALLVYPTYPDTFWSFKSVLPFVSKKAAFPPLGLLTIAAMLPKTWEIRLVDTNVAPLGDVDLEWAELVLVSAMLVQVPSAQDIVRRAKRAGKIVIVGGPAFNAQRERFSGVDHFVLGEAETVLPDFLKDFELGVAKAVYESTERPDLDSTPFPVWELLNFKDYVSMSVQYSRGCPFDCEFCDIVAMNGRGSRVKSPEHMLQELQGLYDAGWRDSVFIVDDNFIGNIVNVKDFLPKLAGWQKQRNYPFKLMTEASVNLAQDSELLRMMSDANFHKVFIGIETPSVESLKECGKKQNVATDFGSAVREIQQHGMQVMGGFIVGFDSDTSTIFEQQVRFIQDIGVVTAMIGVLNALPRTRLWRRLKSEGRLLDGLSGENTDACLNFIPAMGREVLLEGYKEVVSILYSSKEYYARISKFLSSYAPLSRGRLFRTDIQAFMKSMWAIGVVSHSRFFYWKLIFKTLLTKPKALPVVVELAILGLHFERVARRIVAV</sequence>
<evidence type="ECO:0000313" key="7">
    <source>
        <dbReference type="EMBL" id="BBD07209.1"/>
    </source>
</evidence>
<evidence type="ECO:0000313" key="8">
    <source>
        <dbReference type="Proteomes" id="UP000269883"/>
    </source>
</evidence>
<gene>
    <name evidence="7" type="ORF">DFE_0483</name>
</gene>
<dbReference type="GO" id="GO:0051536">
    <property type="term" value="F:iron-sulfur cluster binding"/>
    <property type="evidence" value="ECO:0007669"/>
    <property type="project" value="UniProtKB-KW"/>
</dbReference>
<dbReference type="Gene3D" id="3.40.50.280">
    <property type="entry name" value="Cobalamin-binding domain"/>
    <property type="match status" value="1"/>
</dbReference>
<evidence type="ECO:0000256" key="5">
    <source>
        <dbReference type="ARBA" id="ARBA00023014"/>
    </source>
</evidence>
<dbReference type="SMART" id="SM00729">
    <property type="entry name" value="Elp3"/>
    <property type="match status" value="1"/>
</dbReference>
<protein>
    <submittedName>
        <fullName evidence="7">Cobalamin B12-binding domain-containing protein</fullName>
    </submittedName>
</protein>
<dbReference type="InterPro" id="IPR051198">
    <property type="entry name" value="BchE-like"/>
</dbReference>
<keyword evidence="2" id="KW-0949">S-adenosyl-L-methionine</keyword>
<evidence type="ECO:0000256" key="4">
    <source>
        <dbReference type="ARBA" id="ARBA00023004"/>
    </source>
</evidence>
<dbReference type="InterPro" id="IPR006158">
    <property type="entry name" value="Cobalamin-bd"/>
</dbReference>
<dbReference type="SFLD" id="SFLDS00029">
    <property type="entry name" value="Radical_SAM"/>
    <property type="match status" value="1"/>
</dbReference>
<dbReference type="PANTHER" id="PTHR43409:SF3">
    <property type="entry name" value="HYPOTHETICAL METHYLTRANSFERASE"/>
    <property type="match status" value="1"/>
</dbReference>
<dbReference type="OrthoDB" id="9804952at2"/>
<comment type="cofactor">
    <cofactor evidence="1">
        <name>[4Fe-4S] cluster</name>
        <dbReference type="ChEBI" id="CHEBI:49883"/>
    </cofactor>
</comment>
<keyword evidence="4" id="KW-0408">Iron</keyword>
<evidence type="ECO:0000256" key="3">
    <source>
        <dbReference type="ARBA" id="ARBA00022723"/>
    </source>
</evidence>
<dbReference type="Gene3D" id="3.80.30.20">
    <property type="entry name" value="tm_1862 like domain"/>
    <property type="match status" value="1"/>
</dbReference>
<dbReference type="InterPro" id="IPR025274">
    <property type="entry name" value="DUF4070"/>
</dbReference>
<dbReference type="Pfam" id="PF02310">
    <property type="entry name" value="B12-binding"/>
    <property type="match status" value="1"/>
</dbReference>
<dbReference type="PANTHER" id="PTHR43409">
    <property type="entry name" value="ANAEROBIC MAGNESIUM-PROTOPORPHYRIN IX MONOMETHYL ESTER CYCLASE-RELATED"/>
    <property type="match status" value="1"/>
</dbReference>
<dbReference type="EMBL" id="AP017378">
    <property type="protein sequence ID" value="BBD07209.1"/>
    <property type="molecule type" value="Genomic_DNA"/>
</dbReference>
<dbReference type="RefSeq" id="WP_126376236.1">
    <property type="nucleotide sequence ID" value="NZ_AP017378.1"/>
</dbReference>
<dbReference type="Pfam" id="PF04055">
    <property type="entry name" value="Radical_SAM"/>
    <property type="match status" value="1"/>
</dbReference>
<proteinExistence type="predicted"/>
<dbReference type="InterPro" id="IPR007197">
    <property type="entry name" value="rSAM"/>
</dbReference>
<dbReference type="SFLD" id="SFLDG01082">
    <property type="entry name" value="B12-binding_domain_containing"/>
    <property type="match status" value="1"/>
</dbReference>
<keyword evidence="3" id="KW-0479">Metal-binding</keyword>
<dbReference type="InterPro" id="IPR023404">
    <property type="entry name" value="rSAM_horseshoe"/>
</dbReference>
<accession>A0A2Z6AVD5</accession>
<dbReference type="Proteomes" id="UP000269883">
    <property type="component" value="Chromosome"/>
</dbReference>
<dbReference type="KEGG" id="dfl:DFE_0483"/>
<evidence type="ECO:0000259" key="6">
    <source>
        <dbReference type="PROSITE" id="PS51918"/>
    </source>
</evidence>
<dbReference type="Pfam" id="PF13282">
    <property type="entry name" value="DUF4070"/>
    <property type="match status" value="1"/>
</dbReference>
<dbReference type="GO" id="GO:0005829">
    <property type="term" value="C:cytosol"/>
    <property type="evidence" value="ECO:0007669"/>
    <property type="project" value="TreeGrafter"/>
</dbReference>
<dbReference type="InterPro" id="IPR034530">
    <property type="entry name" value="HpnP-like"/>
</dbReference>
<keyword evidence="8" id="KW-1185">Reference proteome</keyword>
<dbReference type="GO" id="GO:0003824">
    <property type="term" value="F:catalytic activity"/>
    <property type="evidence" value="ECO:0007669"/>
    <property type="project" value="InterPro"/>
</dbReference>